<evidence type="ECO:0000313" key="2">
    <source>
        <dbReference type="EMBL" id="SPZ05131.1"/>
    </source>
</evidence>
<dbReference type="Gene3D" id="2.60.40.4380">
    <property type="entry name" value="Translational regulator CsrA"/>
    <property type="match status" value="1"/>
</dbReference>
<dbReference type="SUPFAM" id="SSF117130">
    <property type="entry name" value="CsrA-like"/>
    <property type="match status" value="1"/>
</dbReference>
<gene>
    <name evidence="2" type="ORF">NCTC11842_01606</name>
</gene>
<sequence length="67" mass="7463">MGLVLTRQEGENIILLLDPECDEAQVLDALRHEGIMLSITHAQNGKARVLIEAPQDISIIREELIES</sequence>
<dbReference type="EMBL" id="UAUF01000010">
    <property type="protein sequence ID" value="SPZ05131.1"/>
    <property type="molecule type" value="Genomic_DNA"/>
</dbReference>
<reference evidence="2 3" key="1">
    <citation type="submission" date="2018-06" db="EMBL/GenBank/DDBJ databases">
        <authorList>
            <consortium name="Pathogen Informatics"/>
            <person name="Doyle S."/>
        </authorList>
    </citation>
    <scope>NUCLEOTIDE SEQUENCE [LARGE SCALE GENOMIC DNA]</scope>
    <source>
        <strain evidence="2 3">NCTC11842</strain>
    </source>
</reference>
<dbReference type="RefSeq" id="WP_074830073.1">
    <property type="nucleotide sequence ID" value="NZ_DAMAAI010000023.1"/>
</dbReference>
<dbReference type="GO" id="GO:0006402">
    <property type="term" value="P:mRNA catabolic process"/>
    <property type="evidence" value="ECO:0007669"/>
    <property type="project" value="InterPro"/>
</dbReference>
<dbReference type="Pfam" id="PF02599">
    <property type="entry name" value="CsrA"/>
    <property type="match status" value="1"/>
</dbReference>
<dbReference type="InterPro" id="IPR036107">
    <property type="entry name" value="CsrA_sf"/>
</dbReference>
<evidence type="ECO:0000313" key="3">
    <source>
        <dbReference type="Proteomes" id="UP000250443"/>
    </source>
</evidence>
<organism evidence="2 3">
    <name type="scientific">Pseudomonas luteola</name>
    <dbReference type="NCBI Taxonomy" id="47886"/>
    <lineage>
        <taxon>Bacteria</taxon>
        <taxon>Pseudomonadati</taxon>
        <taxon>Pseudomonadota</taxon>
        <taxon>Gammaproteobacteria</taxon>
        <taxon>Pseudomonadales</taxon>
        <taxon>Pseudomonadaceae</taxon>
        <taxon>Pseudomonas</taxon>
    </lineage>
</organism>
<keyword evidence="1" id="KW-0010">Activator</keyword>
<name>A0A2X2CEG8_PSELU</name>
<dbReference type="AlphaFoldDB" id="A0A2X2CEG8"/>
<dbReference type="GeneID" id="300269286"/>
<proteinExistence type="predicted"/>
<dbReference type="GO" id="GO:0003723">
    <property type="term" value="F:RNA binding"/>
    <property type="evidence" value="ECO:0007669"/>
    <property type="project" value="InterPro"/>
</dbReference>
<dbReference type="InterPro" id="IPR003751">
    <property type="entry name" value="CsrA"/>
</dbReference>
<protein>
    <submittedName>
        <fullName evidence="2">Global regulator protein family</fullName>
    </submittedName>
</protein>
<accession>A0A2X2CEG8</accession>
<dbReference type="Proteomes" id="UP000250443">
    <property type="component" value="Unassembled WGS sequence"/>
</dbReference>
<evidence type="ECO:0000256" key="1">
    <source>
        <dbReference type="ARBA" id="ARBA00023159"/>
    </source>
</evidence>
<dbReference type="GO" id="GO:0006109">
    <property type="term" value="P:regulation of carbohydrate metabolic process"/>
    <property type="evidence" value="ECO:0007669"/>
    <property type="project" value="InterPro"/>
</dbReference>